<dbReference type="AlphaFoldDB" id="A0A3P3YCV3"/>
<proteinExistence type="predicted"/>
<accession>A0A3P3YCV3</accession>
<keyword evidence="1" id="KW-0496">Mitochondrion</keyword>
<name>A0A3P3YCV3_PLABS</name>
<geneLocation type="mitochondrion" evidence="1"/>
<evidence type="ECO:0000313" key="1">
    <source>
        <dbReference type="EMBL" id="SPQ98008.1"/>
    </source>
</evidence>
<organism evidence="1 2">
    <name type="scientific">Plasmodiophora brassicae</name>
    <name type="common">Clubroot disease agent</name>
    <dbReference type="NCBI Taxonomy" id="37360"/>
    <lineage>
        <taxon>Eukaryota</taxon>
        <taxon>Sar</taxon>
        <taxon>Rhizaria</taxon>
        <taxon>Endomyxa</taxon>
        <taxon>Phytomyxea</taxon>
        <taxon>Plasmodiophorida</taxon>
        <taxon>Plasmodiophoridae</taxon>
        <taxon>Plasmodiophora</taxon>
    </lineage>
</organism>
<reference evidence="1 2" key="1">
    <citation type="submission" date="2018-03" db="EMBL/GenBank/DDBJ databases">
        <authorList>
            <person name="Fogelqvist J."/>
        </authorList>
    </citation>
    <scope>NUCLEOTIDE SEQUENCE [LARGE SCALE GENOMIC DNA]</scope>
</reference>
<evidence type="ECO:0000313" key="2">
    <source>
        <dbReference type="Proteomes" id="UP000290189"/>
    </source>
</evidence>
<gene>
    <name evidence="1" type="ORF">PLBR_LOCUS5223</name>
</gene>
<dbReference type="Proteomes" id="UP000290189">
    <property type="component" value="Unassembled WGS sequence"/>
</dbReference>
<sequence length="328" mass="37126">MPCAHRPCGQSPVRQRRRFAFAPPCRVAFDVSRTSRAVSQLCGSPAAAPSVAWIPKVLPAIMRSIHRLPAGRVLLLAVALMSTVAVAVRLHSASTHAEVGRRRSTAVHRGAQRSRLTHPEMLRKQVAIRALEASWRRGGPARLLASARMESFVEQWEMECFALTQLDETKYDMRIVVKELALLYEWPTVGRSGDWGKRVRDMLEDDEIRRRMERPMLRKSVQTTIWEHLYSEIYLGNDIPVESNVTWDNLRQRVMAAIAKKMSDAMRLDGEIARLQKAVDKIPLDIRVACQEANEVADAFNEFLMADPEPSIDAILPWLPTVERIAFG</sequence>
<dbReference type="EMBL" id="OVEO01000008">
    <property type="protein sequence ID" value="SPQ98008.1"/>
    <property type="molecule type" value="Genomic_DNA"/>
</dbReference>
<protein>
    <submittedName>
        <fullName evidence="1">Uncharacterized protein</fullName>
    </submittedName>
</protein>